<keyword evidence="1" id="KW-0812">Transmembrane</keyword>
<evidence type="ECO:0000313" key="2">
    <source>
        <dbReference type="EMBL" id="QHT18233.1"/>
    </source>
</evidence>
<name>A0A6C0DNW4_9ZZZZ</name>
<protein>
    <submittedName>
        <fullName evidence="2">Uncharacterized protein</fullName>
    </submittedName>
</protein>
<accession>A0A6C0DNW4</accession>
<proteinExistence type="predicted"/>
<reference evidence="2" key="1">
    <citation type="journal article" date="2020" name="Nature">
        <title>Giant virus diversity and host interactions through global metagenomics.</title>
        <authorList>
            <person name="Schulz F."/>
            <person name="Roux S."/>
            <person name="Paez-Espino D."/>
            <person name="Jungbluth S."/>
            <person name="Walsh D.A."/>
            <person name="Denef V.J."/>
            <person name="McMahon K.D."/>
            <person name="Konstantinidis K.T."/>
            <person name="Eloe-Fadrosh E.A."/>
            <person name="Kyrpides N.C."/>
            <person name="Woyke T."/>
        </authorList>
    </citation>
    <scope>NUCLEOTIDE SEQUENCE</scope>
    <source>
        <strain evidence="2">GVMAG-M-3300023174-3</strain>
    </source>
</reference>
<keyword evidence="1" id="KW-0472">Membrane</keyword>
<dbReference type="EMBL" id="MN739651">
    <property type="protein sequence ID" value="QHT18233.1"/>
    <property type="molecule type" value="Genomic_DNA"/>
</dbReference>
<evidence type="ECO:0000256" key="1">
    <source>
        <dbReference type="SAM" id="Phobius"/>
    </source>
</evidence>
<sequence length="53" mass="6412">MILFFSQWNHRVFNADGMGLRRKFFDISLAIHFISIGLCSWNRNKKQFQFCLK</sequence>
<feature type="transmembrane region" description="Helical" evidence="1">
    <location>
        <begin position="24"/>
        <end position="41"/>
    </location>
</feature>
<organism evidence="2">
    <name type="scientific">viral metagenome</name>
    <dbReference type="NCBI Taxonomy" id="1070528"/>
    <lineage>
        <taxon>unclassified sequences</taxon>
        <taxon>metagenomes</taxon>
        <taxon>organismal metagenomes</taxon>
    </lineage>
</organism>
<dbReference type="AlphaFoldDB" id="A0A6C0DNW4"/>
<keyword evidence="1" id="KW-1133">Transmembrane helix</keyword>